<keyword evidence="1" id="KW-0547">Nucleotide-binding</keyword>
<dbReference type="InterPro" id="IPR036388">
    <property type="entry name" value="WH-like_DNA-bd_sf"/>
</dbReference>
<dbReference type="RefSeq" id="WP_189785056.1">
    <property type="nucleotide sequence ID" value="NZ_BNAT01000020.1"/>
</dbReference>
<feature type="region of interest" description="Disordered" evidence="3">
    <location>
        <begin position="869"/>
        <end position="912"/>
    </location>
</feature>
<evidence type="ECO:0000313" key="5">
    <source>
        <dbReference type="EMBL" id="GHE36145.1"/>
    </source>
</evidence>
<reference evidence="5" key="2">
    <citation type="submission" date="2020-09" db="EMBL/GenBank/DDBJ databases">
        <authorList>
            <person name="Sun Q."/>
            <person name="Zhou Y."/>
        </authorList>
    </citation>
    <scope>NUCLEOTIDE SEQUENCE</scope>
    <source>
        <strain evidence="5">CGMCC 4.7403</strain>
    </source>
</reference>
<dbReference type="PANTHER" id="PTHR16305:SF35">
    <property type="entry name" value="TRANSCRIPTIONAL ACTIVATOR DOMAIN"/>
    <property type="match status" value="1"/>
</dbReference>
<gene>
    <name evidence="5" type="ORF">GCM10017771_54230</name>
</gene>
<dbReference type="PROSITE" id="PS50043">
    <property type="entry name" value="HTH_LUXR_2"/>
    <property type="match status" value="1"/>
</dbReference>
<feature type="compositionally biased region" description="Basic and acidic residues" evidence="3">
    <location>
        <begin position="871"/>
        <end position="882"/>
    </location>
</feature>
<comment type="caution">
    <text evidence="5">The sequence shown here is derived from an EMBL/GenBank/DDBJ whole genome shotgun (WGS) entry which is preliminary data.</text>
</comment>
<dbReference type="InterPro" id="IPR027417">
    <property type="entry name" value="P-loop_NTPase"/>
</dbReference>
<dbReference type="InterPro" id="IPR000792">
    <property type="entry name" value="Tscrpt_reg_LuxR_C"/>
</dbReference>
<evidence type="ECO:0000256" key="1">
    <source>
        <dbReference type="ARBA" id="ARBA00022741"/>
    </source>
</evidence>
<dbReference type="Gene3D" id="3.40.50.300">
    <property type="entry name" value="P-loop containing nucleotide triphosphate hydrolases"/>
    <property type="match status" value="1"/>
</dbReference>
<dbReference type="SUPFAM" id="SSF52540">
    <property type="entry name" value="P-loop containing nucleoside triphosphate hydrolases"/>
    <property type="match status" value="1"/>
</dbReference>
<dbReference type="Gene3D" id="1.25.40.10">
    <property type="entry name" value="Tetratricopeptide repeat domain"/>
    <property type="match status" value="1"/>
</dbReference>
<dbReference type="GO" id="GO:0006355">
    <property type="term" value="P:regulation of DNA-templated transcription"/>
    <property type="evidence" value="ECO:0007669"/>
    <property type="project" value="InterPro"/>
</dbReference>
<dbReference type="PRINTS" id="PR00038">
    <property type="entry name" value="HTHLUXR"/>
</dbReference>
<dbReference type="EMBL" id="BNAT01000020">
    <property type="protein sequence ID" value="GHE36145.1"/>
    <property type="molecule type" value="Genomic_DNA"/>
</dbReference>
<dbReference type="GO" id="GO:0005737">
    <property type="term" value="C:cytoplasm"/>
    <property type="evidence" value="ECO:0007669"/>
    <property type="project" value="TreeGrafter"/>
</dbReference>
<dbReference type="AlphaFoldDB" id="A0A918Z442"/>
<dbReference type="GO" id="GO:0004016">
    <property type="term" value="F:adenylate cyclase activity"/>
    <property type="evidence" value="ECO:0007669"/>
    <property type="project" value="TreeGrafter"/>
</dbReference>
<dbReference type="InterPro" id="IPR016032">
    <property type="entry name" value="Sig_transdc_resp-reg_C-effctor"/>
</dbReference>
<dbReference type="PANTHER" id="PTHR16305">
    <property type="entry name" value="TESTICULAR SOLUBLE ADENYLYL CYCLASE"/>
    <property type="match status" value="1"/>
</dbReference>
<evidence type="ECO:0000313" key="6">
    <source>
        <dbReference type="Proteomes" id="UP000603227"/>
    </source>
</evidence>
<evidence type="ECO:0000256" key="2">
    <source>
        <dbReference type="ARBA" id="ARBA00022840"/>
    </source>
</evidence>
<name>A0A918Z442_9ACTN</name>
<dbReference type="GO" id="GO:0005524">
    <property type="term" value="F:ATP binding"/>
    <property type="evidence" value="ECO:0007669"/>
    <property type="project" value="UniProtKB-KW"/>
</dbReference>
<dbReference type="CDD" id="cd06170">
    <property type="entry name" value="LuxR_C_like"/>
    <property type="match status" value="1"/>
</dbReference>
<dbReference type="SUPFAM" id="SSF48452">
    <property type="entry name" value="TPR-like"/>
    <property type="match status" value="1"/>
</dbReference>
<dbReference type="Pfam" id="PF00196">
    <property type="entry name" value="GerE"/>
    <property type="match status" value="1"/>
</dbReference>
<keyword evidence="6" id="KW-1185">Reference proteome</keyword>
<reference evidence="5" key="1">
    <citation type="journal article" date="2014" name="Int. J. Syst. Evol. Microbiol.">
        <title>Complete genome sequence of Corynebacterium casei LMG S-19264T (=DSM 44701T), isolated from a smear-ripened cheese.</title>
        <authorList>
            <consortium name="US DOE Joint Genome Institute (JGI-PGF)"/>
            <person name="Walter F."/>
            <person name="Albersmeier A."/>
            <person name="Kalinowski J."/>
            <person name="Ruckert C."/>
        </authorList>
    </citation>
    <scope>NUCLEOTIDE SEQUENCE</scope>
    <source>
        <strain evidence="5">CGMCC 4.7403</strain>
    </source>
</reference>
<feature type="compositionally biased region" description="Basic residues" evidence="3">
    <location>
        <begin position="883"/>
        <end position="892"/>
    </location>
</feature>
<protein>
    <recommendedName>
        <fullName evidence="4">HTH luxR-type domain-containing protein</fullName>
    </recommendedName>
</protein>
<dbReference type="Pfam" id="PF13191">
    <property type="entry name" value="AAA_16"/>
    <property type="match status" value="1"/>
</dbReference>
<sequence length="969" mass="103128">MGRRTELAVLHDLISAAGPEAPGVVEIVGDPGIGKTRLLTEWADLAARSGWLVLSGRAAEFEQQVPFGVFGAALEDHPGLTGGNGPTGLAELDVSDLRLLRSVFPVLPAPPDEAPVQAVTAERYRLHRAVRTLLEVLSRQSGLLLVLDDLHWADIASTELVEYLLRHPPRGRLLLAVAHRRRQTSARLRHALARAVHSGMVERMELGPLTPADVDELLPADADPTRRRRLYEASGGNPLYLQALAAPSAGGDEQDPGPRPVDARGHVPEPVRAALVAELDALAPRTLLVAQACAVAGDQVGVGLVARTAGLDVDAVVGLLDELVRHDVVRPAATGGRFEFRHPLVRRVAYDTAGAGWRVAAHTRAAAALHETGAPAAELAHHVERSAERGDARGVEVLREAAAATLHQSPATAVHWLRAALRLVPDGPDWLPARLDLLGLQAQAYGLIGQFRDSRGALHELRRLLPAELTEQQARIIAFCAMVEHRLGRHAEARAQLLAGLAALPDEESPAGLALKIGLATGVARRLDPVLDRDWPAEALTTARRLADRAALACTLAIAVVARHTRGLVDEETVALLDEAAALADTLPDGELARLVETLVWLGWAEVCQERLDDGVRHMLRGLDIARAAGQSHLVNFLHGNLGIVHILRGDLERAAGHLDDELDAVLLTGSEALHGPALRNQCWLAISAGDTENALRLAKEALACAEGGGSPDVRLATGLLGIAHLFADDPATCVDLMMTAAGGDPELRAVDPLERTAWHEALAAAEAALGHLDKATAWADRAFAHAAGLPRRTGVAHLARAHALLPGDPARAAAEALRSAELLLAAGDRLMAARAHAVAAVALAADSRPDAAREQFAESTALLQACGAQRHKETALREQRRMNARQPRRSGSRREPADGGTPTDTELTPRERQVAELAARGLTNREIGRALYISPRTVNVHLSRVFAKLGVSRRAALAGRLPPAPDDN</sequence>
<dbReference type="GO" id="GO:0003677">
    <property type="term" value="F:DNA binding"/>
    <property type="evidence" value="ECO:0007669"/>
    <property type="project" value="InterPro"/>
</dbReference>
<proteinExistence type="predicted"/>
<feature type="domain" description="HTH luxR-type" evidence="4">
    <location>
        <begin position="901"/>
        <end position="969"/>
    </location>
</feature>
<evidence type="ECO:0000256" key="3">
    <source>
        <dbReference type="SAM" id="MobiDB-lite"/>
    </source>
</evidence>
<dbReference type="Gene3D" id="1.10.10.10">
    <property type="entry name" value="Winged helix-like DNA-binding domain superfamily/Winged helix DNA-binding domain"/>
    <property type="match status" value="1"/>
</dbReference>
<dbReference type="SUPFAM" id="SSF46894">
    <property type="entry name" value="C-terminal effector domain of the bipartite response regulators"/>
    <property type="match status" value="1"/>
</dbReference>
<dbReference type="SMART" id="SM00421">
    <property type="entry name" value="HTH_LUXR"/>
    <property type="match status" value="1"/>
</dbReference>
<keyword evidence="2" id="KW-0067">ATP-binding</keyword>
<dbReference type="InterPro" id="IPR011990">
    <property type="entry name" value="TPR-like_helical_dom_sf"/>
</dbReference>
<dbReference type="Proteomes" id="UP000603227">
    <property type="component" value="Unassembled WGS sequence"/>
</dbReference>
<dbReference type="InterPro" id="IPR041664">
    <property type="entry name" value="AAA_16"/>
</dbReference>
<organism evidence="5 6">
    <name type="scientific">Streptomyces capitiformicae</name>
    <dbReference type="NCBI Taxonomy" id="2014920"/>
    <lineage>
        <taxon>Bacteria</taxon>
        <taxon>Bacillati</taxon>
        <taxon>Actinomycetota</taxon>
        <taxon>Actinomycetes</taxon>
        <taxon>Kitasatosporales</taxon>
        <taxon>Streptomycetaceae</taxon>
        <taxon>Streptomyces</taxon>
    </lineage>
</organism>
<accession>A0A918Z442</accession>
<evidence type="ECO:0000259" key="4">
    <source>
        <dbReference type="PROSITE" id="PS50043"/>
    </source>
</evidence>
<dbReference type="PROSITE" id="PS00622">
    <property type="entry name" value="HTH_LUXR_1"/>
    <property type="match status" value="1"/>
</dbReference>